<proteinExistence type="inferred from homology"/>
<reference evidence="10 11" key="1">
    <citation type="journal article" date="2015" name="Nature">
        <title>rRNA introns, odd ribosomes, and small enigmatic genomes across a large radiation of phyla.</title>
        <authorList>
            <person name="Brown C.T."/>
            <person name="Hug L.A."/>
            <person name="Thomas B.C."/>
            <person name="Sharon I."/>
            <person name="Castelle C.J."/>
            <person name="Singh A."/>
            <person name="Wilkins M.J."/>
            <person name="Williams K.H."/>
            <person name="Banfield J.F."/>
        </authorList>
    </citation>
    <scope>NUCLEOTIDE SEQUENCE [LARGE SCALE GENOMIC DNA]</scope>
</reference>
<dbReference type="Proteomes" id="UP000033847">
    <property type="component" value="Unassembled WGS sequence"/>
</dbReference>
<evidence type="ECO:0000313" key="10">
    <source>
        <dbReference type="EMBL" id="KKS39253.1"/>
    </source>
</evidence>
<dbReference type="InterPro" id="IPR050250">
    <property type="entry name" value="Macrolide_Exporter_MacB"/>
</dbReference>
<feature type="transmembrane region" description="Helical" evidence="7">
    <location>
        <begin position="320"/>
        <end position="342"/>
    </location>
</feature>
<dbReference type="GO" id="GO:0022857">
    <property type="term" value="F:transmembrane transporter activity"/>
    <property type="evidence" value="ECO:0007669"/>
    <property type="project" value="TreeGrafter"/>
</dbReference>
<dbReference type="AlphaFoldDB" id="A0A0G1BP48"/>
<evidence type="ECO:0000256" key="6">
    <source>
        <dbReference type="ARBA" id="ARBA00038076"/>
    </source>
</evidence>
<feature type="domain" description="MacB-like periplasmic core" evidence="9">
    <location>
        <begin position="22"/>
        <end position="238"/>
    </location>
</feature>
<evidence type="ECO:0000259" key="8">
    <source>
        <dbReference type="Pfam" id="PF02687"/>
    </source>
</evidence>
<dbReference type="EMBL" id="LCCU01000003">
    <property type="protein sequence ID" value="KKS39253.1"/>
    <property type="molecule type" value="Genomic_DNA"/>
</dbReference>
<accession>A0A0G1BP48</accession>
<dbReference type="InterPro" id="IPR003838">
    <property type="entry name" value="ABC3_permease_C"/>
</dbReference>
<protein>
    <recommendedName>
        <fullName evidence="12">ABC transporter, permease protein</fullName>
    </recommendedName>
</protein>
<organism evidence="10 11">
    <name type="scientific">candidate division WWE3 bacterium GW2011_GWF1_42_14</name>
    <dbReference type="NCBI Taxonomy" id="1619138"/>
    <lineage>
        <taxon>Bacteria</taxon>
        <taxon>Katanobacteria</taxon>
    </lineage>
</organism>
<dbReference type="GO" id="GO:0005886">
    <property type="term" value="C:plasma membrane"/>
    <property type="evidence" value="ECO:0007669"/>
    <property type="project" value="UniProtKB-SubCell"/>
</dbReference>
<evidence type="ECO:0000259" key="9">
    <source>
        <dbReference type="Pfam" id="PF12704"/>
    </source>
</evidence>
<evidence type="ECO:0008006" key="12">
    <source>
        <dbReference type="Google" id="ProtNLM"/>
    </source>
</evidence>
<evidence type="ECO:0000256" key="5">
    <source>
        <dbReference type="ARBA" id="ARBA00023136"/>
    </source>
</evidence>
<evidence type="ECO:0000256" key="1">
    <source>
        <dbReference type="ARBA" id="ARBA00004651"/>
    </source>
</evidence>
<dbReference type="InterPro" id="IPR025857">
    <property type="entry name" value="MacB_PCD"/>
</dbReference>
<sequence length="393" mass="42495">MIYIPETIKSAFSALALNKVRTFLTMLGVIIGVFSVVALVAVVQGFQNYITDQFSALGSNLILVTPKVGEGQDPSRSFMGNKLSLKNVDTINLYLGDKVSAVTPSIRIAKTAEYKTKTYASTVVGGNYQSYSVYGLETEYGSYYTKFDDSKKANVVFISADVKEELFGERNPVGEEIKIENVSFEILGVAKPKGGTFDDRIFMPDTTLKQAFNVDVLSSIAVKIKENQDIDELMHEIKLALLKDIKADDFSVVTQKDILSSIDQILGVLASALAAVAGISLLVGGIGIMNIMLVSVTERTQEIGLRKALGATSKNIGRQFLTEAIVISVGGGMVGLFLGYLSTLAVKSFLRATIPWWAIALAMSFSIIVGVVFGTYPALSASKKDPIEALRFE</sequence>
<dbReference type="Pfam" id="PF02687">
    <property type="entry name" value="FtsX"/>
    <property type="match status" value="1"/>
</dbReference>
<keyword evidence="5 7" id="KW-0472">Membrane</keyword>
<keyword evidence="3 7" id="KW-0812">Transmembrane</keyword>
<evidence type="ECO:0000256" key="2">
    <source>
        <dbReference type="ARBA" id="ARBA00022475"/>
    </source>
</evidence>
<evidence type="ECO:0000256" key="4">
    <source>
        <dbReference type="ARBA" id="ARBA00022989"/>
    </source>
</evidence>
<comment type="subcellular location">
    <subcellularLocation>
        <location evidence="1">Cell membrane</location>
        <topology evidence="1">Multi-pass membrane protein</topology>
    </subcellularLocation>
</comment>
<dbReference type="Pfam" id="PF12704">
    <property type="entry name" value="MacB_PCD"/>
    <property type="match status" value="1"/>
</dbReference>
<comment type="similarity">
    <text evidence="6">Belongs to the ABC-4 integral membrane protein family.</text>
</comment>
<evidence type="ECO:0000256" key="7">
    <source>
        <dbReference type="SAM" id="Phobius"/>
    </source>
</evidence>
<name>A0A0G1BP48_UNCKA</name>
<feature type="transmembrane region" description="Helical" evidence="7">
    <location>
        <begin position="265"/>
        <end position="296"/>
    </location>
</feature>
<comment type="caution">
    <text evidence="10">The sequence shown here is derived from an EMBL/GenBank/DDBJ whole genome shotgun (WGS) entry which is preliminary data.</text>
</comment>
<evidence type="ECO:0000256" key="3">
    <source>
        <dbReference type="ARBA" id="ARBA00022692"/>
    </source>
</evidence>
<keyword evidence="4 7" id="KW-1133">Transmembrane helix</keyword>
<gene>
    <name evidence="10" type="ORF">UV00_C0003G0085</name>
</gene>
<keyword evidence="2" id="KW-1003">Cell membrane</keyword>
<dbReference type="PANTHER" id="PTHR30572">
    <property type="entry name" value="MEMBRANE COMPONENT OF TRANSPORTER-RELATED"/>
    <property type="match status" value="1"/>
</dbReference>
<dbReference type="PANTHER" id="PTHR30572:SF4">
    <property type="entry name" value="ABC TRANSPORTER PERMEASE YTRF"/>
    <property type="match status" value="1"/>
</dbReference>
<feature type="transmembrane region" description="Helical" evidence="7">
    <location>
        <begin position="23"/>
        <end position="46"/>
    </location>
</feature>
<feature type="domain" description="ABC3 transporter permease C-terminal" evidence="8">
    <location>
        <begin position="275"/>
        <end position="386"/>
    </location>
</feature>
<evidence type="ECO:0000313" key="11">
    <source>
        <dbReference type="Proteomes" id="UP000033847"/>
    </source>
</evidence>
<feature type="transmembrane region" description="Helical" evidence="7">
    <location>
        <begin position="354"/>
        <end position="376"/>
    </location>
</feature>